<keyword evidence="3" id="KW-1185">Reference proteome</keyword>
<protein>
    <recommendedName>
        <fullName evidence="4">Chitosanase</fullName>
    </recommendedName>
</protein>
<evidence type="ECO:0000313" key="3">
    <source>
        <dbReference type="Proteomes" id="UP001140011"/>
    </source>
</evidence>
<accession>A0A9W8GR89</accession>
<dbReference type="AlphaFoldDB" id="A0A9W8GR89"/>
<sequence length="317" mass="34464">MLGISDAMLCGCAKMLALQVTNVYENGDAAFHYDYCEDLKDGRGFTAGIAGFCSGTGDALEVVQVYHKLTGGKDDMSQFDATMAKYAASNSDSTTGLSNYCAVWKKLGNGDAKFRQAQDTIRDQMYFAPAMAQAKILNLKTTIAQAQLYDTAIEHGAGTDADGLISLIKRTNEKVTKDVAGTSGSTLNVNGHNIDEIAWLNLFLGVRTDDLEHPKEKENQGGNYWAQTTYRVKSYQYAIQQKEYNWGTSVKILDNDGKAMTVKCSTSPANKKRKRAAKPCHKGTKPKVPKAKDPKSKGPKSKSHKSKGPESMSAEGN</sequence>
<dbReference type="Gene3D" id="3.30.386.10">
    <property type="entry name" value="Chitosanase, subunit A, domain 2"/>
    <property type="match status" value="1"/>
</dbReference>
<dbReference type="Pfam" id="PF01374">
    <property type="entry name" value="Glyco_hydro_46"/>
    <property type="match status" value="1"/>
</dbReference>
<proteinExistence type="predicted"/>
<dbReference type="Gene3D" id="1.20.141.10">
    <property type="entry name" value="Chitosanase, subunit A, domain 1"/>
    <property type="match status" value="1"/>
</dbReference>
<dbReference type="EMBL" id="JANBUH010001051">
    <property type="protein sequence ID" value="KAJ2748535.1"/>
    <property type="molecule type" value="Genomic_DNA"/>
</dbReference>
<dbReference type="GO" id="GO:0016977">
    <property type="term" value="F:chitosanase activity"/>
    <property type="evidence" value="ECO:0007669"/>
    <property type="project" value="InterPro"/>
</dbReference>
<dbReference type="GO" id="GO:0005975">
    <property type="term" value="P:carbohydrate metabolic process"/>
    <property type="evidence" value="ECO:0007669"/>
    <property type="project" value="InterPro"/>
</dbReference>
<feature type="compositionally biased region" description="Basic residues" evidence="1">
    <location>
        <begin position="297"/>
        <end position="306"/>
    </location>
</feature>
<name>A0A9W8GR89_9FUNG</name>
<dbReference type="InterPro" id="IPR023099">
    <property type="entry name" value="Glyco_hydro_46_N"/>
</dbReference>
<dbReference type="InterPro" id="IPR023346">
    <property type="entry name" value="Lysozyme-like_dom_sf"/>
</dbReference>
<feature type="region of interest" description="Disordered" evidence="1">
    <location>
        <begin position="261"/>
        <end position="317"/>
    </location>
</feature>
<organism evidence="2 3">
    <name type="scientific">Coemansia pectinata</name>
    <dbReference type="NCBI Taxonomy" id="1052879"/>
    <lineage>
        <taxon>Eukaryota</taxon>
        <taxon>Fungi</taxon>
        <taxon>Fungi incertae sedis</taxon>
        <taxon>Zoopagomycota</taxon>
        <taxon>Kickxellomycotina</taxon>
        <taxon>Kickxellomycetes</taxon>
        <taxon>Kickxellales</taxon>
        <taxon>Kickxellaceae</taxon>
        <taxon>Coemansia</taxon>
    </lineage>
</organism>
<dbReference type="InterPro" id="IPR000400">
    <property type="entry name" value="Glyco_hydro_46"/>
</dbReference>
<dbReference type="OrthoDB" id="76114at2759"/>
<comment type="caution">
    <text evidence="2">The sequence shown here is derived from an EMBL/GenBank/DDBJ whole genome shotgun (WGS) entry which is preliminary data.</text>
</comment>
<dbReference type="SUPFAM" id="SSF53955">
    <property type="entry name" value="Lysozyme-like"/>
    <property type="match status" value="1"/>
</dbReference>
<dbReference type="Proteomes" id="UP001140011">
    <property type="component" value="Unassembled WGS sequence"/>
</dbReference>
<gene>
    <name evidence="2" type="ORF">GGI19_006076</name>
</gene>
<reference evidence="2" key="1">
    <citation type="submission" date="2022-07" db="EMBL/GenBank/DDBJ databases">
        <title>Phylogenomic reconstructions and comparative analyses of Kickxellomycotina fungi.</title>
        <authorList>
            <person name="Reynolds N.K."/>
            <person name="Stajich J.E."/>
            <person name="Barry K."/>
            <person name="Grigoriev I.V."/>
            <person name="Crous P."/>
            <person name="Smith M.E."/>
        </authorList>
    </citation>
    <scope>NUCLEOTIDE SEQUENCE</scope>
    <source>
        <strain evidence="2">BCRC 34297</strain>
    </source>
</reference>
<evidence type="ECO:0000256" key="1">
    <source>
        <dbReference type="SAM" id="MobiDB-lite"/>
    </source>
</evidence>
<evidence type="ECO:0000313" key="2">
    <source>
        <dbReference type="EMBL" id="KAJ2748535.1"/>
    </source>
</evidence>
<dbReference type="CDD" id="cd00978">
    <property type="entry name" value="chitosanase_GH46"/>
    <property type="match status" value="1"/>
</dbReference>
<evidence type="ECO:0008006" key="4">
    <source>
        <dbReference type="Google" id="ProtNLM"/>
    </source>
</evidence>
<feature type="compositionally biased region" description="Basic residues" evidence="1">
    <location>
        <begin position="270"/>
        <end position="289"/>
    </location>
</feature>
<dbReference type="GO" id="GO:0005576">
    <property type="term" value="C:extracellular region"/>
    <property type="evidence" value="ECO:0007669"/>
    <property type="project" value="InterPro"/>
</dbReference>